<proteinExistence type="predicted"/>
<keyword evidence="4" id="KW-1185">Reference proteome</keyword>
<keyword evidence="1" id="KW-1133">Transmembrane helix</keyword>
<feature type="chain" id="PRO_5042249318" evidence="2">
    <location>
        <begin position="21"/>
        <end position="121"/>
    </location>
</feature>
<keyword evidence="1" id="KW-0812">Transmembrane</keyword>
<protein>
    <submittedName>
        <fullName evidence="3">Uncharacterized protein</fullName>
    </submittedName>
</protein>
<gene>
    <name evidence="3" type="ORF">ECRASSUSDP1_LOCUS26506</name>
</gene>
<keyword evidence="1" id="KW-0472">Membrane</keyword>
<evidence type="ECO:0000313" key="3">
    <source>
        <dbReference type="EMBL" id="CAI2384966.1"/>
    </source>
</evidence>
<evidence type="ECO:0000256" key="1">
    <source>
        <dbReference type="SAM" id="Phobius"/>
    </source>
</evidence>
<reference evidence="3" key="1">
    <citation type="submission" date="2023-07" db="EMBL/GenBank/DDBJ databases">
        <authorList>
            <consortium name="AG Swart"/>
            <person name="Singh M."/>
            <person name="Singh A."/>
            <person name="Seah K."/>
            <person name="Emmerich C."/>
        </authorList>
    </citation>
    <scope>NUCLEOTIDE SEQUENCE</scope>
    <source>
        <strain evidence="3">DP1</strain>
    </source>
</reference>
<dbReference type="AlphaFoldDB" id="A0AAD2D9Y9"/>
<feature type="transmembrane region" description="Helical" evidence="1">
    <location>
        <begin position="80"/>
        <end position="98"/>
    </location>
</feature>
<feature type="signal peptide" evidence="2">
    <location>
        <begin position="1"/>
        <end position="20"/>
    </location>
</feature>
<dbReference type="Proteomes" id="UP001295684">
    <property type="component" value="Unassembled WGS sequence"/>
</dbReference>
<evidence type="ECO:0000313" key="4">
    <source>
        <dbReference type="Proteomes" id="UP001295684"/>
    </source>
</evidence>
<accession>A0AAD2D9Y9</accession>
<dbReference type="EMBL" id="CAMPGE010027324">
    <property type="protein sequence ID" value="CAI2384966.1"/>
    <property type="molecule type" value="Genomic_DNA"/>
</dbReference>
<keyword evidence="2" id="KW-0732">Signal</keyword>
<organism evidence="3 4">
    <name type="scientific">Euplotes crassus</name>
    <dbReference type="NCBI Taxonomy" id="5936"/>
    <lineage>
        <taxon>Eukaryota</taxon>
        <taxon>Sar</taxon>
        <taxon>Alveolata</taxon>
        <taxon>Ciliophora</taxon>
        <taxon>Intramacronucleata</taxon>
        <taxon>Spirotrichea</taxon>
        <taxon>Hypotrichia</taxon>
        <taxon>Euplotida</taxon>
        <taxon>Euplotidae</taxon>
        <taxon>Moneuplotes</taxon>
    </lineage>
</organism>
<name>A0AAD2D9Y9_EUPCR</name>
<comment type="caution">
    <text evidence="3">The sequence shown here is derived from an EMBL/GenBank/DDBJ whole genome shotgun (WGS) entry which is preliminary data.</text>
</comment>
<evidence type="ECO:0000256" key="2">
    <source>
        <dbReference type="SAM" id="SignalP"/>
    </source>
</evidence>
<sequence>MKILFAIAIAVLMLVGFTTADTLKQEVAQVIEENTVTQVELPKSISILDAVRDIKATKTRRFLADTVSADADPMRTLYQAYIWIPIILAVTLFVAVMATMNMDLNKENDTLIYAKFITSSS</sequence>